<evidence type="ECO:0000256" key="4">
    <source>
        <dbReference type="ARBA" id="ARBA00023263"/>
    </source>
</evidence>
<proteinExistence type="inferred from homology"/>
<dbReference type="Proteomes" id="UP001164116">
    <property type="component" value="Chromosome"/>
</dbReference>
<dbReference type="SUPFAM" id="SSF49401">
    <property type="entry name" value="Bacterial adhesins"/>
    <property type="match status" value="1"/>
</dbReference>
<keyword evidence="3" id="KW-0732">Signal</keyword>
<dbReference type="PANTHER" id="PTHR33420">
    <property type="entry name" value="FIMBRIAL SUBUNIT ELFA-RELATED"/>
    <property type="match status" value="1"/>
</dbReference>
<comment type="similarity">
    <text evidence="2">Belongs to the fimbrial protein family.</text>
</comment>
<keyword evidence="4" id="KW-0281">Fimbrium</keyword>
<dbReference type="Gene3D" id="2.60.40.3310">
    <property type="match status" value="1"/>
</dbReference>
<feature type="domain" description="Fimbrial-type adhesion" evidence="5">
    <location>
        <begin position="204"/>
        <end position="364"/>
    </location>
</feature>
<dbReference type="RefSeq" id="WP_181077836.1">
    <property type="nucleotide sequence ID" value="NZ_CP112866.1"/>
</dbReference>
<dbReference type="EMBL" id="CP112866">
    <property type="protein sequence ID" value="UZW20818.1"/>
    <property type="molecule type" value="Genomic_DNA"/>
</dbReference>
<evidence type="ECO:0000256" key="3">
    <source>
        <dbReference type="ARBA" id="ARBA00022729"/>
    </source>
</evidence>
<gene>
    <name evidence="6" type="ORF">OSC50_10920</name>
</gene>
<reference evidence="6" key="1">
    <citation type="submission" date="2022-11" db="EMBL/GenBank/DDBJ databases">
        <title>Taxonomic description of a new Pseudomonas species.</title>
        <authorList>
            <person name="Tambong J.T."/>
        </authorList>
    </citation>
    <scope>NUCLEOTIDE SEQUENCE</scope>
    <source>
        <strain evidence="6">S1Bt42</strain>
    </source>
</reference>
<evidence type="ECO:0000313" key="7">
    <source>
        <dbReference type="Proteomes" id="UP001164116"/>
    </source>
</evidence>
<dbReference type="InterPro" id="IPR036937">
    <property type="entry name" value="Adhesion_dom_fimbrial_sf"/>
</dbReference>
<dbReference type="InterPro" id="IPR000259">
    <property type="entry name" value="Adhesion_dom_fimbrial"/>
</dbReference>
<dbReference type="InterPro" id="IPR008966">
    <property type="entry name" value="Adhesion_dom_sf"/>
</dbReference>
<dbReference type="PANTHER" id="PTHR33420:SF3">
    <property type="entry name" value="FIMBRIAL SUBUNIT ELFA"/>
    <property type="match status" value="1"/>
</dbReference>
<accession>A0ABY6QQ00</accession>
<sequence length="364" mass="38207">MKISNAKKAGAKRLGGFKTLTSLLALGVAQVLFGESAWAECFDKKPTVNTYDFGDAYIPQDAPLGSAVGPGIVDTWLSLGCPTQPLTVEAVMLLPKAPTMAAVAAGNSIKGAIYETNIPGLGVAVRTVAKPAFLCLATSSESFPWVYTDCNSGGYTYNFHNNAYLVKTGPIAPGRHDLNNLQIYRIDLNDTGTPLEWVKGFINGSVTVAGCSLPQATGNIIEVPMRSWEKRVFNGKGTFTDTQPFGITLNSCLAGTYANNPSWNYFKGNNANIRLDGAKGSTIINADGGILGLNSSSTAKGVAVQVLKQDGTPLPLGVDVPVAQVQDGVTNLQFGARYIQTSTAATGPQPGAANATANFTITYK</sequence>
<dbReference type="Gene3D" id="2.60.40.1090">
    <property type="entry name" value="Fimbrial-type adhesion domain"/>
    <property type="match status" value="1"/>
</dbReference>
<comment type="subcellular location">
    <subcellularLocation>
        <location evidence="1">Fimbrium</location>
    </subcellularLocation>
</comment>
<evidence type="ECO:0000256" key="2">
    <source>
        <dbReference type="ARBA" id="ARBA00006671"/>
    </source>
</evidence>
<evidence type="ECO:0000313" key="6">
    <source>
        <dbReference type="EMBL" id="UZW20818.1"/>
    </source>
</evidence>
<keyword evidence="7" id="KW-1185">Reference proteome</keyword>
<protein>
    <submittedName>
        <fullName evidence="6">Fimbrial protein</fullName>
    </submittedName>
</protein>
<dbReference type="InterPro" id="IPR050263">
    <property type="entry name" value="Bact_Fimbrial_Adh_Pro"/>
</dbReference>
<evidence type="ECO:0000256" key="1">
    <source>
        <dbReference type="ARBA" id="ARBA00004561"/>
    </source>
</evidence>
<organism evidence="6 7">
    <name type="scientific">Pseudomonas quebecensis</name>
    <dbReference type="NCBI Taxonomy" id="2995174"/>
    <lineage>
        <taxon>Bacteria</taxon>
        <taxon>Pseudomonadati</taxon>
        <taxon>Pseudomonadota</taxon>
        <taxon>Gammaproteobacteria</taxon>
        <taxon>Pseudomonadales</taxon>
        <taxon>Pseudomonadaceae</taxon>
        <taxon>Pseudomonas</taxon>
    </lineage>
</organism>
<evidence type="ECO:0000259" key="5">
    <source>
        <dbReference type="Pfam" id="PF00419"/>
    </source>
</evidence>
<dbReference type="Pfam" id="PF00419">
    <property type="entry name" value="Fimbrial"/>
    <property type="match status" value="1"/>
</dbReference>
<name>A0ABY6QQ00_9PSED</name>